<accession>A0A067BIC1</accession>
<sequence length="254" mass="29311">MYVPLRKEATLAQLLQCQDIQKYFKEHVHLQEHHRRQADSQLAIVQSADASALNNNNMTNKVSYILNTFSLSHDTAFHQEMRFPIVFKQDSAAKAWILLGTTTKILSPRHQLCLLHALRVAEERAERDELERRSAQSLYDLGRYRTAELEQLVQYNRALYHTVTSAFRPDARLHAYLAESSRCAHLHVCPPTPRPLHRQTIQAERDATGHRHTSQRGIEDALHACYTSLHANEAKSSSWIEQLPLTIDNQYTRL</sequence>
<dbReference type="Proteomes" id="UP000030745">
    <property type="component" value="Unassembled WGS sequence"/>
</dbReference>
<keyword evidence="2" id="KW-1185">Reference proteome</keyword>
<proteinExistence type="predicted"/>
<organism evidence="1 2">
    <name type="scientific">Saprolegnia parasitica (strain CBS 223.65)</name>
    <dbReference type="NCBI Taxonomy" id="695850"/>
    <lineage>
        <taxon>Eukaryota</taxon>
        <taxon>Sar</taxon>
        <taxon>Stramenopiles</taxon>
        <taxon>Oomycota</taxon>
        <taxon>Saprolegniomycetes</taxon>
        <taxon>Saprolegniales</taxon>
        <taxon>Saprolegniaceae</taxon>
        <taxon>Saprolegnia</taxon>
    </lineage>
</organism>
<protein>
    <submittedName>
        <fullName evidence="1">Uncharacterized protein</fullName>
    </submittedName>
</protein>
<evidence type="ECO:0000313" key="2">
    <source>
        <dbReference type="Proteomes" id="UP000030745"/>
    </source>
</evidence>
<reference evidence="1 2" key="1">
    <citation type="journal article" date="2013" name="PLoS Genet.">
        <title>Distinctive expansion of potential virulence genes in the genome of the oomycete fish pathogen Saprolegnia parasitica.</title>
        <authorList>
            <person name="Jiang R.H."/>
            <person name="de Bruijn I."/>
            <person name="Haas B.J."/>
            <person name="Belmonte R."/>
            <person name="Lobach L."/>
            <person name="Christie J."/>
            <person name="van den Ackerveken G."/>
            <person name="Bottin A."/>
            <person name="Bulone V."/>
            <person name="Diaz-Moreno S.M."/>
            <person name="Dumas B."/>
            <person name="Fan L."/>
            <person name="Gaulin E."/>
            <person name="Govers F."/>
            <person name="Grenville-Briggs L.J."/>
            <person name="Horner N.R."/>
            <person name="Levin J.Z."/>
            <person name="Mammella M."/>
            <person name="Meijer H.J."/>
            <person name="Morris P."/>
            <person name="Nusbaum C."/>
            <person name="Oome S."/>
            <person name="Phillips A.J."/>
            <person name="van Rooyen D."/>
            <person name="Rzeszutek E."/>
            <person name="Saraiva M."/>
            <person name="Secombes C.J."/>
            <person name="Seidl M.F."/>
            <person name="Snel B."/>
            <person name="Stassen J.H."/>
            <person name="Sykes S."/>
            <person name="Tripathy S."/>
            <person name="van den Berg H."/>
            <person name="Vega-Arreguin J.C."/>
            <person name="Wawra S."/>
            <person name="Young S.K."/>
            <person name="Zeng Q."/>
            <person name="Dieguez-Uribeondo J."/>
            <person name="Russ C."/>
            <person name="Tyler B.M."/>
            <person name="van West P."/>
        </authorList>
    </citation>
    <scope>NUCLEOTIDE SEQUENCE [LARGE SCALE GENOMIC DNA]</scope>
    <source>
        <strain evidence="1 2">CBS 223.65</strain>
    </source>
</reference>
<dbReference type="RefSeq" id="XP_012211375.1">
    <property type="nucleotide sequence ID" value="XM_012355985.1"/>
</dbReference>
<dbReference type="EMBL" id="KK583537">
    <property type="protein sequence ID" value="KDO17918.1"/>
    <property type="molecule type" value="Genomic_DNA"/>
</dbReference>
<dbReference type="GeneID" id="24138169"/>
<evidence type="ECO:0000313" key="1">
    <source>
        <dbReference type="EMBL" id="KDO17918.1"/>
    </source>
</evidence>
<gene>
    <name evidence="1" type="ORF">SPRG_16555</name>
</gene>
<dbReference type="AlphaFoldDB" id="A0A067BIC1"/>
<name>A0A067BIC1_SAPPC</name>
<dbReference type="VEuPathDB" id="FungiDB:SPRG_16555"/>
<dbReference type="KEGG" id="spar:SPRG_16555"/>